<dbReference type="VEuPathDB" id="MicrosporidiaDB:VICG_00131"/>
<feature type="region of interest" description="Disordered" evidence="2">
    <location>
        <begin position="1"/>
        <end position="22"/>
    </location>
</feature>
<keyword evidence="4" id="KW-1185">Reference proteome</keyword>
<dbReference type="Proteomes" id="UP000011082">
    <property type="component" value="Unassembled WGS sequence"/>
</dbReference>
<feature type="coiled-coil region" evidence="1">
    <location>
        <begin position="355"/>
        <end position="417"/>
    </location>
</feature>
<feature type="non-terminal residue" evidence="3">
    <location>
        <position position="1"/>
    </location>
</feature>
<dbReference type="EMBL" id="JH370130">
    <property type="protein sequence ID" value="ELA42816.1"/>
    <property type="molecule type" value="Genomic_DNA"/>
</dbReference>
<dbReference type="InParanoid" id="L2GPQ0"/>
<evidence type="ECO:0000313" key="3">
    <source>
        <dbReference type="EMBL" id="ELA42816.1"/>
    </source>
</evidence>
<evidence type="ECO:0000313" key="4">
    <source>
        <dbReference type="Proteomes" id="UP000011082"/>
    </source>
</evidence>
<name>L2GPQ0_VITCO</name>
<reference evidence="4" key="1">
    <citation type="submission" date="2011-05" db="EMBL/GenBank/DDBJ databases">
        <title>The genome sequence of Vittaforma corneae strain ATCC 50505.</title>
        <authorList>
            <consortium name="The Broad Institute Genome Sequencing Platform"/>
            <person name="Cuomo C."/>
            <person name="Didier E."/>
            <person name="Bowers L."/>
            <person name="Young S.K."/>
            <person name="Zeng Q."/>
            <person name="Gargeya S."/>
            <person name="Fitzgerald M."/>
            <person name="Haas B."/>
            <person name="Abouelleil A."/>
            <person name="Alvarado L."/>
            <person name="Arachchi H.M."/>
            <person name="Berlin A."/>
            <person name="Chapman S.B."/>
            <person name="Gearin G."/>
            <person name="Goldberg J."/>
            <person name="Griggs A."/>
            <person name="Gujja S."/>
            <person name="Hansen M."/>
            <person name="Heiman D."/>
            <person name="Howarth C."/>
            <person name="Larimer J."/>
            <person name="Lui A."/>
            <person name="MacDonald P.J.P."/>
            <person name="McCowen C."/>
            <person name="Montmayeur A."/>
            <person name="Murphy C."/>
            <person name="Neiman D."/>
            <person name="Pearson M."/>
            <person name="Priest M."/>
            <person name="Roberts A."/>
            <person name="Saif S."/>
            <person name="Shea T."/>
            <person name="Sisk P."/>
            <person name="Stolte C."/>
            <person name="Sykes S."/>
            <person name="Wortman J."/>
            <person name="Nusbaum C."/>
            <person name="Birren B."/>
        </authorList>
    </citation>
    <scope>NUCLEOTIDE SEQUENCE [LARGE SCALE GENOMIC DNA]</scope>
    <source>
        <strain evidence="4">ATCC 50505</strain>
    </source>
</reference>
<dbReference type="RefSeq" id="XP_007603584.1">
    <property type="nucleotide sequence ID" value="XM_007603522.1"/>
</dbReference>
<accession>L2GPQ0</accession>
<dbReference type="GeneID" id="19880849"/>
<dbReference type="HOGENOM" id="CLU_570597_0_0_1"/>
<evidence type="ECO:0000256" key="1">
    <source>
        <dbReference type="SAM" id="Coils"/>
    </source>
</evidence>
<feature type="compositionally biased region" description="Low complexity" evidence="2">
    <location>
        <begin position="1"/>
        <end position="19"/>
    </location>
</feature>
<dbReference type="AlphaFoldDB" id="L2GPQ0"/>
<keyword evidence="1" id="KW-0175">Coiled coil</keyword>
<evidence type="ECO:0000256" key="2">
    <source>
        <dbReference type="SAM" id="MobiDB-lite"/>
    </source>
</evidence>
<organism evidence="3 4">
    <name type="scientific">Vittaforma corneae (strain ATCC 50505)</name>
    <name type="common">Microsporidian parasite</name>
    <name type="synonym">Nosema corneum</name>
    <dbReference type="NCBI Taxonomy" id="993615"/>
    <lineage>
        <taxon>Eukaryota</taxon>
        <taxon>Fungi</taxon>
        <taxon>Fungi incertae sedis</taxon>
        <taxon>Microsporidia</taxon>
        <taxon>Nosematidae</taxon>
        <taxon>Vittaforma</taxon>
    </lineage>
</organism>
<proteinExistence type="predicted"/>
<sequence length="479" mass="53756">GSLMGNNNDTAYNENNADTGTNNSDVSHLETCNENETNITGSIIAQCVDCAIVADVDVLIDTPANMAGCMEDEAGDKSKASQILNDFMGNTLQNLSFLGLSIENLGEKMKVFGNNLIASYNQRISSLNEAKRGAEDKANQVVLQKSREFDELQCLTKNLCGSILNQQYNLISNAIASLPLSSISSTLGSLSLSLDLHIDRNLHMINERDSIIQDKKREVDNMAGEMEILKTKTRMLEESGDYLHKQNGRLKESNSLYFVAINVISAICSNLKKSTEDLSAFQNEFYSSFTSLHAMLTEQSSFLRYELSKISEKLNFLNESLSKLNVSKIKDYTLDCIGEIQNQYSAEIGHLTSINRELIDQVSALRSDISELQAKNDALLLTNNEIKEEVELKESYSKELEKSTDELMKSNKFYEDQLITSDNIIKSLKESKMRTSLEFSAEIEKIRKVYLKENGLLKLRVEELENELFLRSKHSAKDD</sequence>
<gene>
    <name evidence="3" type="ORF">VICG_00131</name>
</gene>
<protein>
    <submittedName>
        <fullName evidence="3">Uncharacterized protein</fullName>
    </submittedName>
</protein>